<name>A0A0B6YDY8_9EUPU</name>
<dbReference type="EMBL" id="HACG01007534">
    <property type="protein sequence ID" value="CEK54399.1"/>
    <property type="molecule type" value="Transcribed_RNA"/>
</dbReference>
<feature type="region of interest" description="Disordered" evidence="1">
    <location>
        <begin position="1"/>
        <end position="28"/>
    </location>
</feature>
<sequence>NFKDAEPVLESSQHENTTAFTSTEHQSSISVSRDLVITPTSTAIQEIFTSSPTSTITATSTILTLALTSTKVEHSAENT</sequence>
<gene>
    <name evidence="2" type="primary">ORF22689</name>
</gene>
<proteinExistence type="predicted"/>
<dbReference type="AlphaFoldDB" id="A0A0B6YDY8"/>
<reference evidence="2" key="1">
    <citation type="submission" date="2014-12" db="EMBL/GenBank/DDBJ databases">
        <title>Insight into the proteome of Arion vulgaris.</title>
        <authorList>
            <person name="Aradska J."/>
            <person name="Bulat T."/>
            <person name="Smidak R."/>
            <person name="Sarate P."/>
            <person name="Gangsoo J."/>
            <person name="Sialana F."/>
            <person name="Bilban M."/>
            <person name="Lubec G."/>
        </authorList>
    </citation>
    <scope>NUCLEOTIDE SEQUENCE</scope>
    <source>
        <tissue evidence="2">Skin</tissue>
    </source>
</reference>
<feature type="compositionally biased region" description="Polar residues" evidence="1">
    <location>
        <begin position="10"/>
        <end position="28"/>
    </location>
</feature>
<organism evidence="2">
    <name type="scientific">Arion vulgaris</name>
    <dbReference type="NCBI Taxonomy" id="1028688"/>
    <lineage>
        <taxon>Eukaryota</taxon>
        <taxon>Metazoa</taxon>
        <taxon>Spiralia</taxon>
        <taxon>Lophotrochozoa</taxon>
        <taxon>Mollusca</taxon>
        <taxon>Gastropoda</taxon>
        <taxon>Heterobranchia</taxon>
        <taxon>Euthyneura</taxon>
        <taxon>Panpulmonata</taxon>
        <taxon>Eupulmonata</taxon>
        <taxon>Stylommatophora</taxon>
        <taxon>Helicina</taxon>
        <taxon>Arionoidea</taxon>
        <taxon>Arionidae</taxon>
        <taxon>Arion</taxon>
    </lineage>
</organism>
<accession>A0A0B6YDY8</accession>
<feature type="non-terminal residue" evidence="2">
    <location>
        <position position="79"/>
    </location>
</feature>
<evidence type="ECO:0000256" key="1">
    <source>
        <dbReference type="SAM" id="MobiDB-lite"/>
    </source>
</evidence>
<evidence type="ECO:0000313" key="2">
    <source>
        <dbReference type="EMBL" id="CEK54399.1"/>
    </source>
</evidence>
<protein>
    <submittedName>
        <fullName evidence="2">Uncharacterized protein</fullName>
    </submittedName>
</protein>
<feature type="non-terminal residue" evidence="2">
    <location>
        <position position="1"/>
    </location>
</feature>